<comment type="caution">
    <text evidence="1">The sequence shown here is derived from an EMBL/GenBank/DDBJ whole genome shotgun (WGS) entry which is preliminary data.</text>
</comment>
<sequence length="301" mass="34349">MLLQVQRIREMGHVYYHHPGDNQFSLDFVHEAPSEIVARIVEYDDDVAVKVRKYDLDSEFFGIYTSRVGGGDVGDLEFDLGEALSEMGADNGTIVARLLEIYQALIAQNEEEEGVPVEAYKNIDIDALPDALNRVSWEGNATDVAGRLASNLILKHVLPNANHRTAVALVQFYLRRIAPDFSMPETSVEIDSETYDWREWVNEYINESKRLLTVRRKNVLLKHLSDFGATTLERKHEVQIDLTAYELDMYPAEAKTVYATAHEELWIEFVEEAVERTDNPELMEIPGLSKAEFAEKIRTLE</sequence>
<dbReference type="EMBL" id="JAMQOM010000024">
    <property type="protein sequence ID" value="MDS0223773.1"/>
    <property type="molecule type" value="Genomic_DNA"/>
</dbReference>
<dbReference type="Proteomes" id="UP001253439">
    <property type="component" value="Unassembled WGS sequence"/>
</dbReference>
<gene>
    <name evidence="1" type="ORF">NDI54_20745</name>
</gene>
<dbReference type="InterPro" id="IPR058485">
    <property type="entry name" value="DUF8172"/>
</dbReference>
<organism evidence="1 2">
    <name type="scientific">Haloarcula terrestris</name>
    <dbReference type="NCBI Taxonomy" id="2950533"/>
    <lineage>
        <taxon>Archaea</taxon>
        <taxon>Methanobacteriati</taxon>
        <taxon>Methanobacteriota</taxon>
        <taxon>Stenosarchaea group</taxon>
        <taxon>Halobacteria</taxon>
        <taxon>Halobacteriales</taxon>
        <taxon>Haloarculaceae</taxon>
        <taxon>Haloarcula</taxon>
    </lineage>
</organism>
<dbReference type="RefSeq" id="WP_229504789.1">
    <property type="nucleotide sequence ID" value="NZ_JAMQOM010000024.1"/>
</dbReference>
<dbReference type="GeneID" id="40267351"/>
<evidence type="ECO:0000313" key="1">
    <source>
        <dbReference type="EMBL" id="MDS0223773.1"/>
    </source>
</evidence>
<dbReference type="Pfam" id="PF26511">
    <property type="entry name" value="DUF8172"/>
    <property type="match status" value="1"/>
</dbReference>
<name>A0AAE4JID7_9EURY</name>
<evidence type="ECO:0000313" key="2">
    <source>
        <dbReference type="Proteomes" id="UP001253439"/>
    </source>
</evidence>
<accession>A0AAE4JID7</accession>
<keyword evidence="2" id="KW-1185">Reference proteome</keyword>
<protein>
    <recommendedName>
        <fullName evidence="3">Fido domain-containing protein</fullName>
    </recommendedName>
</protein>
<evidence type="ECO:0008006" key="3">
    <source>
        <dbReference type="Google" id="ProtNLM"/>
    </source>
</evidence>
<reference evidence="1 2" key="1">
    <citation type="submission" date="2022-06" db="EMBL/GenBank/DDBJ databases">
        <title>Haloarcula sp. a new haloarchaeum isolate from saline soil.</title>
        <authorList>
            <person name="Strakova D."/>
            <person name="Galisteo C."/>
            <person name="Sanchez-Porro C."/>
            <person name="Ventosa A."/>
        </authorList>
    </citation>
    <scope>NUCLEOTIDE SEQUENCE [LARGE SCALE GENOMIC DNA]</scope>
    <source>
        <strain evidence="1 2">S1AR25-5A</strain>
    </source>
</reference>
<proteinExistence type="predicted"/>
<dbReference type="AlphaFoldDB" id="A0AAE4JID7"/>